<evidence type="ECO:0000256" key="1">
    <source>
        <dbReference type="ARBA" id="ARBA00022723"/>
    </source>
</evidence>
<dbReference type="InterPro" id="IPR017900">
    <property type="entry name" value="4Fe4S_Fe_S_CS"/>
</dbReference>
<dbReference type="Gene3D" id="3.40.50.300">
    <property type="entry name" value="P-loop containing nucleotide triphosphate hydrolases"/>
    <property type="match status" value="1"/>
</dbReference>
<reference evidence="5 6" key="1">
    <citation type="journal article" date="2017" name="Front. Microbiol.">
        <title>Labilibaculum manganireducens gen. nov., sp. nov. and Labilibaculum filiforme sp. nov., Novel Bacteroidetes Isolated from Subsurface Sediments of the Baltic Sea.</title>
        <authorList>
            <person name="Vandieken V."/>
            <person name="Marshall I.P."/>
            <person name="Niemann H."/>
            <person name="Engelen B."/>
            <person name="Cypionka H."/>
        </authorList>
    </citation>
    <scope>NUCLEOTIDE SEQUENCE [LARGE SCALE GENOMIC DNA]</scope>
    <source>
        <strain evidence="5 6">59.10-2M</strain>
    </source>
</reference>
<dbReference type="GO" id="GO:0051536">
    <property type="term" value="F:iron-sulfur cluster binding"/>
    <property type="evidence" value="ECO:0007669"/>
    <property type="project" value="UniProtKB-KW"/>
</dbReference>
<keyword evidence="6" id="KW-1185">Reference proteome</keyword>
<evidence type="ECO:0000313" key="6">
    <source>
        <dbReference type="Proteomes" id="UP000233618"/>
    </source>
</evidence>
<dbReference type="GO" id="GO:0046872">
    <property type="term" value="F:metal ion binding"/>
    <property type="evidence" value="ECO:0007669"/>
    <property type="project" value="UniProtKB-KW"/>
</dbReference>
<keyword evidence="1" id="KW-0479">Metal-binding</keyword>
<keyword evidence="3" id="KW-0411">Iron-sulfur</keyword>
<dbReference type="EMBL" id="MVDE01000008">
    <property type="protein sequence ID" value="PKQ67499.1"/>
    <property type="molecule type" value="Genomic_DNA"/>
</dbReference>
<dbReference type="Proteomes" id="UP000233618">
    <property type="component" value="Unassembled WGS sequence"/>
</dbReference>
<dbReference type="Gene3D" id="3.30.70.20">
    <property type="match status" value="1"/>
</dbReference>
<dbReference type="Pfam" id="PF00037">
    <property type="entry name" value="Fer4"/>
    <property type="match status" value="2"/>
</dbReference>
<evidence type="ECO:0000313" key="5">
    <source>
        <dbReference type="EMBL" id="PKQ67499.1"/>
    </source>
</evidence>
<dbReference type="InterPro" id="IPR017896">
    <property type="entry name" value="4Fe4S_Fe-S-bd"/>
</dbReference>
<feature type="domain" description="4Fe-4S ferredoxin-type" evidence="4">
    <location>
        <begin position="89"/>
        <end position="118"/>
    </location>
</feature>
<evidence type="ECO:0000256" key="3">
    <source>
        <dbReference type="ARBA" id="ARBA00023014"/>
    </source>
</evidence>
<gene>
    <name evidence="5" type="ORF">BZG01_07100</name>
</gene>
<proteinExistence type="predicted"/>
<dbReference type="PANTHER" id="PTHR43534:SF1">
    <property type="entry name" value="4FE-4S CLUSTER CONTAINING PARA FAMILY ATPASE PROTEIN"/>
    <property type="match status" value="1"/>
</dbReference>
<organism evidence="5 6">
    <name type="scientific">Labilibaculum manganireducens</name>
    <dbReference type="NCBI Taxonomy" id="1940525"/>
    <lineage>
        <taxon>Bacteria</taxon>
        <taxon>Pseudomonadati</taxon>
        <taxon>Bacteroidota</taxon>
        <taxon>Bacteroidia</taxon>
        <taxon>Marinilabiliales</taxon>
        <taxon>Marinifilaceae</taxon>
        <taxon>Labilibaculum</taxon>
    </lineage>
</organism>
<feature type="domain" description="4Fe-4S ferredoxin-type" evidence="4">
    <location>
        <begin position="59"/>
        <end position="88"/>
    </location>
</feature>
<dbReference type="PROSITE" id="PS51379">
    <property type="entry name" value="4FE4S_FER_2"/>
    <property type="match status" value="2"/>
</dbReference>
<keyword evidence="2" id="KW-0408">Iron</keyword>
<evidence type="ECO:0000256" key="2">
    <source>
        <dbReference type="ARBA" id="ARBA00023004"/>
    </source>
</evidence>
<name>A0A2N3IB19_9BACT</name>
<accession>A0A2N3IB19</accession>
<protein>
    <submittedName>
        <fullName evidence="5">(4Fe-4S)-binding protein</fullName>
    </submittedName>
</protein>
<dbReference type="PROSITE" id="PS00198">
    <property type="entry name" value="4FE4S_FER_1"/>
    <property type="match status" value="1"/>
</dbReference>
<dbReference type="InterPro" id="IPR027417">
    <property type="entry name" value="P-loop_NTPase"/>
</dbReference>
<dbReference type="SUPFAM" id="SSF52540">
    <property type="entry name" value="P-loop containing nucleoside triphosphate hydrolases"/>
    <property type="match status" value="1"/>
</dbReference>
<sequence length="295" mass="32304">MKDITILSGKGGTGKTSITAALASVIKNTVFVDADVDAADLHIIFQPENKETHVFEGAWVASIDTNLCTNCGLCRQHCKFEAIHFKSGGGLHIDAFACEGCRLCERICPAGAISSERSRNNHWFVSDTRFGSLVHAKMGPGEENSGKLVTQIRKKAKEIAIEKNADFILNDGPPGIGCAAIASITGADAVILVTEPSKSGFHDVVRLVELVQSFQIPMYALINKYDINLEISMQMENFFTTQGIKLMGKLPFSEEVVYSMVEKKTILEYNKDSEIGNALSELWKKVDVSELKIEQ</sequence>
<dbReference type="RefSeq" id="WP_101309236.1">
    <property type="nucleotide sequence ID" value="NZ_MVDE01000008.1"/>
</dbReference>
<dbReference type="Pfam" id="PF01656">
    <property type="entry name" value="CbiA"/>
    <property type="match status" value="1"/>
</dbReference>
<evidence type="ECO:0000259" key="4">
    <source>
        <dbReference type="PROSITE" id="PS51379"/>
    </source>
</evidence>
<dbReference type="InterPro" id="IPR002586">
    <property type="entry name" value="CobQ/CobB/MinD/ParA_Nub-bd_dom"/>
</dbReference>
<comment type="caution">
    <text evidence="5">The sequence shown here is derived from an EMBL/GenBank/DDBJ whole genome shotgun (WGS) entry which is preliminary data.</text>
</comment>
<dbReference type="PANTHER" id="PTHR43534">
    <property type="entry name" value="MIND SUPERFAMILY P-LOOP ATPASE CONTAINING AN INSERTED FERREDOXIN DOMAIN"/>
    <property type="match status" value="1"/>
</dbReference>
<dbReference type="AlphaFoldDB" id="A0A2N3IB19"/>
<dbReference type="CDD" id="cd03110">
    <property type="entry name" value="SIMIBI_bact_arch"/>
    <property type="match status" value="1"/>
</dbReference>